<evidence type="ECO:0000313" key="7">
    <source>
        <dbReference type="Proteomes" id="UP000510821"/>
    </source>
</evidence>
<dbReference type="Pfam" id="PF01951">
    <property type="entry name" value="Archease"/>
    <property type="match status" value="1"/>
</dbReference>
<feature type="domain" description="Archease" evidence="5">
    <location>
        <begin position="4"/>
        <end position="139"/>
    </location>
</feature>
<evidence type="ECO:0000256" key="2">
    <source>
        <dbReference type="ARBA" id="ARBA00022694"/>
    </source>
</evidence>
<dbReference type="EMBL" id="CP058998">
    <property type="protein sequence ID" value="QLJ52807.1"/>
    <property type="molecule type" value="Genomic_DNA"/>
</dbReference>
<keyword evidence="2" id="KW-0819">tRNA processing</keyword>
<dbReference type="InterPro" id="IPR036820">
    <property type="entry name" value="Archease_dom_sf"/>
</dbReference>
<dbReference type="PANTHER" id="PTHR12682">
    <property type="entry name" value="ARCHEASE"/>
    <property type="match status" value="1"/>
</dbReference>
<proteinExistence type="inferred from homology"/>
<name>A0A7D5XPR2_FERL1</name>
<protein>
    <recommendedName>
        <fullName evidence="5">Archease domain-containing protein</fullName>
    </recommendedName>
</protein>
<dbReference type="InterPro" id="IPR002804">
    <property type="entry name" value="Archease"/>
</dbReference>
<evidence type="ECO:0000256" key="3">
    <source>
        <dbReference type="ARBA" id="ARBA00022723"/>
    </source>
</evidence>
<organism evidence="6 7">
    <name type="scientific">Fermentimicrarchaeum limneticum</name>
    <dbReference type="NCBI Taxonomy" id="2795018"/>
    <lineage>
        <taxon>Archaea</taxon>
        <taxon>Candidatus Micrarchaeota</taxon>
        <taxon>Candidatus Fermentimicrarchaeales</taxon>
        <taxon>Candidatus Fermentimicrarchaeaceae</taxon>
        <taxon>Candidatus Fermentimicrarchaeum</taxon>
    </lineage>
</organism>
<dbReference type="Gene3D" id="3.55.10.10">
    <property type="entry name" value="Archease domain"/>
    <property type="match status" value="1"/>
</dbReference>
<dbReference type="KEGG" id="flt:Sv326_0632"/>
<evidence type="ECO:0000259" key="5">
    <source>
        <dbReference type="Pfam" id="PF01951"/>
    </source>
</evidence>
<evidence type="ECO:0000256" key="4">
    <source>
        <dbReference type="ARBA" id="ARBA00022837"/>
    </source>
</evidence>
<keyword evidence="4" id="KW-0106">Calcium</keyword>
<gene>
    <name evidence="6" type="ORF">Sv326_0632</name>
</gene>
<dbReference type="PANTHER" id="PTHR12682:SF11">
    <property type="entry name" value="PROTEIN ARCHEASE"/>
    <property type="match status" value="1"/>
</dbReference>
<dbReference type="GO" id="GO:0008033">
    <property type="term" value="P:tRNA processing"/>
    <property type="evidence" value="ECO:0007669"/>
    <property type="project" value="UniProtKB-KW"/>
</dbReference>
<dbReference type="GO" id="GO:0046872">
    <property type="term" value="F:metal ion binding"/>
    <property type="evidence" value="ECO:0007669"/>
    <property type="project" value="UniProtKB-KW"/>
</dbReference>
<evidence type="ECO:0000313" key="6">
    <source>
        <dbReference type="EMBL" id="QLJ52807.1"/>
    </source>
</evidence>
<evidence type="ECO:0000256" key="1">
    <source>
        <dbReference type="ARBA" id="ARBA00007963"/>
    </source>
</evidence>
<accession>A0A7D5XPR2</accession>
<dbReference type="Proteomes" id="UP000510821">
    <property type="component" value="Chromosome"/>
</dbReference>
<comment type="similarity">
    <text evidence="1">Belongs to the archease family.</text>
</comment>
<dbReference type="InterPro" id="IPR023572">
    <property type="entry name" value="Archease_dom"/>
</dbReference>
<dbReference type="SUPFAM" id="SSF69819">
    <property type="entry name" value="MTH1598-like"/>
    <property type="match status" value="1"/>
</dbReference>
<dbReference type="AlphaFoldDB" id="A0A7D5XPR2"/>
<sequence>MERYRFLEHTADVLFEAYGDSFEEALENAAEAMFSVMSRTGKVEEEKSFRVEEKADSLENLAVFTLSTILSECEIRQVLPERFKVEKLAESADGFRIAGRVFGGEWDTSKIKTNIKAVTHHLLKIQRNGKVAIRVLLDI</sequence>
<keyword evidence="3" id="KW-0479">Metal-binding</keyword>
<reference evidence="7" key="1">
    <citation type="submission" date="2020-07" db="EMBL/GenBank/DDBJ databases">
        <title>Metabolic diversity and evolutionary history of the archaeal phylum ###Micrarchaeota### uncovered from a freshwater lake metagenome.</title>
        <authorList>
            <person name="Kadnikov V.V."/>
            <person name="Savvichev A.S."/>
            <person name="Mardanov A.V."/>
            <person name="Beletsky A.V."/>
            <person name="Chupakov A.V."/>
            <person name="Kokryatskaya N.M."/>
            <person name="Pimenov N.V."/>
            <person name="Ravin N.V."/>
        </authorList>
    </citation>
    <scope>NUCLEOTIDE SEQUENCE [LARGE SCALE GENOMIC DNA]</scope>
</reference>